<feature type="compositionally biased region" description="Polar residues" evidence="1">
    <location>
        <begin position="13"/>
        <end position="25"/>
    </location>
</feature>
<name>A0A7R6P7R6_9GAMM</name>
<evidence type="ECO:0000256" key="1">
    <source>
        <dbReference type="SAM" id="MobiDB-lite"/>
    </source>
</evidence>
<dbReference type="KEGG" id="njp:NEJAP_0832"/>
<dbReference type="AlphaFoldDB" id="A0A7R6P7R6"/>
<reference evidence="2 3" key="1">
    <citation type="journal article" date="2008" name="Int. J. Syst. Evol. Microbiol.">
        <title>Neptunomonas japonica sp. nov., an Osedax japonicus symbiont-like bacterium isolated from sediment adjacent to sperm whale carcasses off Kagoshima, Japan.</title>
        <authorList>
            <person name="Miyazaki M."/>
            <person name="Nogi Y."/>
            <person name="Fujiwara Y."/>
            <person name="Kawato M."/>
            <person name="Kubokawa K."/>
            <person name="Horikoshi K."/>
        </authorList>
    </citation>
    <scope>NUCLEOTIDE SEQUENCE [LARGE SCALE GENOMIC DNA]</scope>
    <source>
        <strain evidence="2 3">JAMM 1380</strain>
    </source>
</reference>
<dbReference type="Proteomes" id="UP000595332">
    <property type="component" value="Chromosome"/>
</dbReference>
<dbReference type="EMBL" id="AP014546">
    <property type="protein sequence ID" value="BBB28789.1"/>
    <property type="molecule type" value="Genomic_DNA"/>
</dbReference>
<gene>
    <name evidence="2" type="ORF">NEJAP_0832</name>
</gene>
<proteinExistence type="predicted"/>
<evidence type="ECO:0000313" key="2">
    <source>
        <dbReference type="EMBL" id="BBB28789.1"/>
    </source>
</evidence>
<accession>A0A7R6P7R6</accession>
<evidence type="ECO:0000313" key="3">
    <source>
        <dbReference type="Proteomes" id="UP000595332"/>
    </source>
</evidence>
<keyword evidence="3" id="KW-1185">Reference proteome</keyword>
<sequence length="251" mass="26113">MDRPKNDELLTEQKVSTGHESSGVDSSRRRIFGAGVAAPIILSMSSRTAWGGALCAPSAFNSATFASHHPGDPACSALAGARPSTWAASPGAWPAAYVADSSIGAPTSDSEQQTACQVQATTAGYAYAGYYVDASSTVYCRGPQTQSFNAIFSVNTLPPETSLLEVLLTKPNSSIESHAVAALLNAASGKITLGLVSGGTSVVERKVIDIFRALMNGSGYTLPETGQVVFWDTDPNGVGLTMQGYFDTYAE</sequence>
<feature type="region of interest" description="Disordered" evidence="1">
    <location>
        <begin position="1"/>
        <end position="26"/>
    </location>
</feature>
<organism evidence="2 3">
    <name type="scientific">Neptunomonas japonica JAMM 1380</name>
    <dbReference type="NCBI Taxonomy" id="1441457"/>
    <lineage>
        <taxon>Bacteria</taxon>
        <taxon>Pseudomonadati</taxon>
        <taxon>Pseudomonadota</taxon>
        <taxon>Gammaproteobacteria</taxon>
        <taxon>Oceanospirillales</taxon>
        <taxon>Oceanospirillaceae</taxon>
        <taxon>Neptunomonas</taxon>
    </lineage>
</organism>
<protein>
    <submittedName>
        <fullName evidence="2">Uncharacterized protein</fullName>
    </submittedName>
</protein>